<evidence type="ECO:0000313" key="5">
    <source>
        <dbReference type="Proteomes" id="UP001166251"/>
    </source>
</evidence>
<organism evidence="4 5">
    <name type="scientific">Neiella holothuriorum</name>
    <dbReference type="NCBI Taxonomy" id="2870530"/>
    <lineage>
        <taxon>Bacteria</taxon>
        <taxon>Pseudomonadati</taxon>
        <taxon>Pseudomonadota</taxon>
        <taxon>Gammaproteobacteria</taxon>
        <taxon>Alteromonadales</taxon>
        <taxon>Echinimonadaceae</taxon>
        <taxon>Neiella</taxon>
    </lineage>
</organism>
<sequence>MFKKIQVLVMFLAVAAPLGAAERVSVDIYYPKFTPTQQKLILTGDVEAKQHADLAPLQHGVVKSLYVDQGQQVTAGQKLLQLDSKLAELALTQAEAELAAGKTSHQEAKRLFEEMLALSHKQLVAQSLLEERRAVVALAEAELSRLQAGLALQREIVERHTLYAPFAGVIAERHVDVGEWVTVQTRVFTLSAQQDLRIALEIPQEYYERLRHAENVDVSLLTDAVDSANSQLKLSQLVTVVNQNSRTLTALIDLPRGTSLLAGMSAQAEIALPLTTDNLVWLPKSALKRHPDGGTSVFSVNNERVKRHLVQVVKSEPSRVAVRGVPEGQPVAIRGVELLNQNMSVEVKQISGDAP</sequence>
<dbReference type="Pfam" id="PF25973">
    <property type="entry name" value="BSH_CzcB"/>
    <property type="match status" value="1"/>
</dbReference>
<dbReference type="InterPro" id="IPR058647">
    <property type="entry name" value="BSH_CzcB-like"/>
</dbReference>
<dbReference type="PANTHER" id="PTHR30469:SF15">
    <property type="entry name" value="HLYD FAMILY OF SECRETION PROTEINS"/>
    <property type="match status" value="1"/>
</dbReference>
<keyword evidence="5" id="KW-1185">Reference proteome</keyword>
<dbReference type="Gene3D" id="2.40.50.100">
    <property type="match status" value="1"/>
</dbReference>
<dbReference type="Gene3D" id="2.40.420.20">
    <property type="match status" value="1"/>
</dbReference>
<dbReference type="Proteomes" id="UP001166251">
    <property type="component" value="Unassembled WGS sequence"/>
</dbReference>
<comment type="caution">
    <text evidence="4">The sequence shown here is derived from an EMBL/GenBank/DDBJ whole genome shotgun (WGS) entry which is preliminary data.</text>
</comment>
<proteinExistence type="inferred from homology"/>
<feature type="signal peptide" evidence="2">
    <location>
        <begin position="1"/>
        <end position="20"/>
    </location>
</feature>
<dbReference type="NCBIfam" id="TIGR01730">
    <property type="entry name" value="RND_mfp"/>
    <property type="match status" value="1"/>
</dbReference>
<evidence type="ECO:0000259" key="3">
    <source>
        <dbReference type="Pfam" id="PF25973"/>
    </source>
</evidence>
<feature type="chain" id="PRO_5046072419" evidence="2">
    <location>
        <begin position="21"/>
        <end position="355"/>
    </location>
</feature>
<dbReference type="Gene3D" id="1.10.287.470">
    <property type="entry name" value="Helix hairpin bin"/>
    <property type="match status" value="1"/>
</dbReference>
<dbReference type="SUPFAM" id="SSF111369">
    <property type="entry name" value="HlyD-like secretion proteins"/>
    <property type="match status" value="1"/>
</dbReference>
<evidence type="ECO:0000313" key="4">
    <source>
        <dbReference type="EMBL" id="MBW8192430.1"/>
    </source>
</evidence>
<accession>A0ABS7EJC8</accession>
<keyword evidence="2" id="KW-0732">Signal</keyword>
<feature type="domain" description="CzcB-like barrel-sandwich hybrid" evidence="3">
    <location>
        <begin position="52"/>
        <end position="191"/>
    </location>
</feature>
<comment type="similarity">
    <text evidence="1">Belongs to the membrane fusion protein (MFP) (TC 8.A.1) family.</text>
</comment>
<dbReference type="EMBL" id="JAHZSS010000022">
    <property type="protein sequence ID" value="MBW8192430.1"/>
    <property type="molecule type" value="Genomic_DNA"/>
</dbReference>
<dbReference type="InterPro" id="IPR006143">
    <property type="entry name" value="RND_pump_MFP"/>
</dbReference>
<evidence type="ECO:0000256" key="2">
    <source>
        <dbReference type="SAM" id="SignalP"/>
    </source>
</evidence>
<dbReference type="PANTHER" id="PTHR30469">
    <property type="entry name" value="MULTIDRUG RESISTANCE PROTEIN MDTA"/>
    <property type="match status" value="1"/>
</dbReference>
<reference evidence="4" key="1">
    <citation type="submission" date="2021-07" db="EMBL/GenBank/DDBJ databases">
        <title>Neiella marina sp. nov., isolated from the intestinal content of sea cucumber Apostichopus japonicus.</title>
        <authorList>
            <person name="Bai X."/>
        </authorList>
    </citation>
    <scope>NUCLEOTIDE SEQUENCE</scope>
    <source>
        <strain evidence="4">126</strain>
    </source>
</reference>
<dbReference type="RefSeq" id="WP_220105051.1">
    <property type="nucleotide sequence ID" value="NZ_JAHZSS010000022.1"/>
</dbReference>
<dbReference type="Gene3D" id="2.40.30.170">
    <property type="match status" value="1"/>
</dbReference>
<evidence type="ECO:0000256" key="1">
    <source>
        <dbReference type="ARBA" id="ARBA00009477"/>
    </source>
</evidence>
<name>A0ABS7EJC8_9GAMM</name>
<protein>
    <submittedName>
        <fullName evidence="4">Efflux RND transporter periplasmic adaptor subunit</fullName>
    </submittedName>
</protein>
<gene>
    <name evidence="4" type="ORF">K0504_15435</name>
</gene>